<reference evidence="4 5" key="1">
    <citation type="submission" date="2011-11" db="EMBL/GenBank/DDBJ databases">
        <title>Complete sequence of Granulicella mallensis MP5ACTX8.</title>
        <authorList>
            <consortium name="US DOE Joint Genome Institute"/>
            <person name="Lucas S."/>
            <person name="Copeland A."/>
            <person name="Lapidus A."/>
            <person name="Cheng J.-F."/>
            <person name="Goodwin L."/>
            <person name="Pitluck S."/>
            <person name="Peters L."/>
            <person name="Lu M."/>
            <person name="Detter J.C."/>
            <person name="Han C."/>
            <person name="Tapia R."/>
            <person name="Land M."/>
            <person name="Hauser L."/>
            <person name="Kyrpides N."/>
            <person name="Ivanova N."/>
            <person name="Mikhailova N."/>
            <person name="Pagani I."/>
            <person name="Rawat S."/>
            <person name="Mannisto M."/>
            <person name="Haggblom M."/>
            <person name="Woyke T."/>
        </authorList>
    </citation>
    <scope>NUCLEOTIDE SEQUENCE [LARGE SCALE GENOMIC DNA]</scope>
    <source>
        <strain evidence="5">ATCC BAA-1857 / DSM 23137 / MP5ACTX8</strain>
    </source>
</reference>
<feature type="compositionally biased region" description="Low complexity" evidence="1">
    <location>
        <begin position="49"/>
        <end position="60"/>
    </location>
</feature>
<evidence type="ECO:0000256" key="2">
    <source>
        <dbReference type="SAM" id="SignalP"/>
    </source>
</evidence>
<feature type="compositionally biased region" description="Polar residues" evidence="1">
    <location>
        <begin position="64"/>
        <end position="85"/>
    </location>
</feature>
<feature type="domain" description="VWFA" evidence="3">
    <location>
        <begin position="143"/>
        <end position="321"/>
    </location>
</feature>
<dbReference type="eggNOG" id="COG2304">
    <property type="taxonomic scope" value="Bacteria"/>
</dbReference>
<dbReference type="InterPro" id="IPR036465">
    <property type="entry name" value="vWFA_dom_sf"/>
</dbReference>
<dbReference type="KEGG" id="gma:AciX8_1406"/>
<accession>G8P033</accession>
<proteinExistence type="predicted"/>
<dbReference type="InterPro" id="IPR017802">
    <property type="entry name" value="VWFA-rel_acidobac-type"/>
</dbReference>
<evidence type="ECO:0000256" key="1">
    <source>
        <dbReference type="SAM" id="MobiDB-lite"/>
    </source>
</evidence>
<dbReference type="Gene3D" id="3.40.50.410">
    <property type="entry name" value="von Willebrand factor, type A domain"/>
    <property type="match status" value="1"/>
</dbReference>
<evidence type="ECO:0000313" key="4">
    <source>
        <dbReference type="EMBL" id="AEU35749.1"/>
    </source>
</evidence>
<name>G8P033_GRAMM</name>
<feature type="region of interest" description="Disordered" evidence="1">
    <location>
        <begin position="362"/>
        <end position="381"/>
    </location>
</feature>
<feature type="chain" id="PRO_5003512260" evidence="2">
    <location>
        <begin position="28"/>
        <end position="381"/>
    </location>
</feature>
<dbReference type="EMBL" id="CP003130">
    <property type="protein sequence ID" value="AEU35749.1"/>
    <property type="molecule type" value="Genomic_DNA"/>
</dbReference>
<dbReference type="SUPFAM" id="SSF53300">
    <property type="entry name" value="vWA-like"/>
    <property type="match status" value="1"/>
</dbReference>
<dbReference type="InterPro" id="IPR002035">
    <property type="entry name" value="VWF_A"/>
</dbReference>
<organism evidence="4 5">
    <name type="scientific">Granulicella mallensis (strain ATCC BAA-1857 / DSM 23137 / MP5ACTX8)</name>
    <dbReference type="NCBI Taxonomy" id="682795"/>
    <lineage>
        <taxon>Bacteria</taxon>
        <taxon>Pseudomonadati</taxon>
        <taxon>Acidobacteriota</taxon>
        <taxon>Terriglobia</taxon>
        <taxon>Terriglobales</taxon>
        <taxon>Acidobacteriaceae</taxon>
        <taxon>Granulicella</taxon>
    </lineage>
</organism>
<evidence type="ECO:0000259" key="3">
    <source>
        <dbReference type="PROSITE" id="PS50234"/>
    </source>
</evidence>
<dbReference type="AlphaFoldDB" id="G8P033"/>
<evidence type="ECO:0000313" key="5">
    <source>
        <dbReference type="Proteomes" id="UP000007113"/>
    </source>
</evidence>
<dbReference type="NCBIfam" id="TIGR03436">
    <property type="entry name" value="acidobact_VWFA"/>
    <property type="match status" value="1"/>
</dbReference>
<dbReference type="Proteomes" id="UP000007113">
    <property type="component" value="Chromosome"/>
</dbReference>
<dbReference type="STRING" id="682795.AciX8_1406"/>
<sequence precursor="true">MRRCSKALETFVVFGILSGGLSCVQMAAQTTPPAQPQPPAQTRPAPPLTVDADPVPSPDSDTTKGSLQNPGQAAGSGSNSGTITRQDGHFTLHANAYEVRLNASVIDSSGHTVDSLPEDAFHVYEDGVAQEIRGFKHEDLPVSLGILIDSSGSMYEKSAAVNEASLDLVKLSNPLDEAFLVDFSSEAYIDQDFTNSIAKLQQGLAYIHTSGGTALYDAVVASADYLSKNAKHPKQVLLIVTDGEDNASSASLESAIRRVQDLDGPAIYCIGLLFGDDVSRSEAKHAREVLQELAQQTGGQAYFPKSLKDVDGLTREVAQDIRTQYTIEYHSSKSPALGGYRQIHVEAKAKGFHGLQVRTRTGYFPKPASSDAPAPGTPASK</sequence>
<protein>
    <submittedName>
        <fullName evidence="4">VWFA-related domain-containing protein</fullName>
    </submittedName>
</protein>
<keyword evidence="2" id="KW-0732">Signal</keyword>
<gene>
    <name evidence="4" type="ordered locus">AciX8_1406</name>
</gene>
<feature type="region of interest" description="Disordered" evidence="1">
    <location>
        <begin position="30"/>
        <end position="86"/>
    </location>
</feature>
<dbReference type="HOGENOM" id="CLU_049429_1_1_0"/>
<dbReference type="Pfam" id="PF13519">
    <property type="entry name" value="VWA_2"/>
    <property type="match status" value="1"/>
</dbReference>
<feature type="compositionally biased region" description="Pro residues" evidence="1">
    <location>
        <begin position="33"/>
        <end position="47"/>
    </location>
</feature>
<dbReference type="PROSITE" id="PS50234">
    <property type="entry name" value="VWFA"/>
    <property type="match status" value="1"/>
</dbReference>
<dbReference type="RefSeq" id="WP_014264629.1">
    <property type="nucleotide sequence ID" value="NC_016631.1"/>
</dbReference>
<keyword evidence="5" id="KW-1185">Reference proteome</keyword>
<dbReference type="PROSITE" id="PS51257">
    <property type="entry name" value="PROKAR_LIPOPROTEIN"/>
    <property type="match status" value="1"/>
</dbReference>
<dbReference type="CDD" id="cd00198">
    <property type="entry name" value="vWFA"/>
    <property type="match status" value="1"/>
</dbReference>
<feature type="signal peptide" evidence="2">
    <location>
        <begin position="1"/>
        <end position="27"/>
    </location>
</feature>
<dbReference type="SMART" id="SM00327">
    <property type="entry name" value="VWA"/>
    <property type="match status" value="1"/>
</dbReference>